<feature type="transmembrane region" description="Helical" evidence="6">
    <location>
        <begin position="174"/>
        <end position="197"/>
    </location>
</feature>
<dbReference type="PANTHER" id="PTHR43701:SF12">
    <property type="entry name" value="MEMBRANE TRANSPORTER PROTEIN YTNM-RELATED"/>
    <property type="match status" value="1"/>
</dbReference>
<evidence type="ECO:0000256" key="5">
    <source>
        <dbReference type="ARBA" id="ARBA00023136"/>
    </source>
</evidence>
<name>E6SG75_THEM7</name>
<feature type="transmembrane region" description="Helical" evidence="6">
    <location>
        <begin position="75"/>
        <end position="96"/>
    </location>
</feature>
<dbReference type="HOGENOM" id="CLU_059164_1_0_9"/>
<accession>E6SG75</accession>
<proteinExistence type="inferred from homology"/>
<keyword evidence="3 6" id="KW-0812">Transmembrane</keyword>
<dbReference type="PANTHER" id="PTHR43701">
    <property type="entry name" value="MEMBRANE TRANSPORTER PROTEIN MJ0441-RELATED"/>
    <property type="match status" value="1"/>
</dbReference>
<organism evidence="7 8">
    <name type="scientific">Thermaerobacter marianensis (strain ATCC 700841 / DSM 12885 / JCM 10246 / 7p75a)</name>
    <dbReference type="NCBI Taxonomy" id="644966"/>
    <lineage>
        <taxon>Bacteria</taxon>
        <taxon>Bacillati</taxon>
        <taxon>Bacillota</taxon>
        <taxon>Clostridia</taxon>
        <taxon>Eubacteriales</taxon>
        <taxon>Clostridiales Family XVII. Incertae Sedis</taxon>
        <taxon>Thermaerobacter</taxon>
    </lineage>
</organism>
<keyword evidence="4 6" id="KW-1133">Transmembrane helix</keyword>
<evidence type="ECO:0000256" key="2">
    <source>
        <dbReference type="ARBA" id="ARBA00009142"/>
    </source>
</evidence>
<dbReference type="EMBL" id="CP002344">
    <property type="protein sequence ID" value="ADU50492.1"/>
    <property type="molecule type" value="Genomic_DNA"/>
</dbReference>
<sequence length="296" mass="30321">MHRLLVFALVGLIAQLVDGALGMAYGVTSSSLLLLYGLAPAAASASVHLAETVTTALSGFAHWRLGNLHRPTIRGLVIPGAIGAFTGAVLLSSLPAQRVRPVVAGFLLMLGVYILVRFALAAVPRAQRPPRVRLRYVVPLGFVAGLLDATGGGGWGPIATPALMVRGNLPPHQVVGSVSIAEFVVAVSATLGFTLTLGWEAVAWAQVAALVAGGAVAAPLAAWMARKLPAQVLGVMVGTAVLLVNLRTLFGAAGITGLARPVGYAVVAAVCLGLLVQVTVRSRRAPVSQVQHPATD</sequence>
<dbReference type="RefSeq" id="WP_013494797.1">
    <property type="nucleotide sequence ID" value="NC_014831.1"/>
</dbReference>
<feature type="transmembrane region" description="Helical" evidence="6">
    <location>
        <begin position="232"/>
        <end position="255"/>
    </location>
</feature>
<evidence type="ECO:0000256" key="3">
    <source>
        <dbReference type="ARBA" id="ARBA00022692"/>
    </source>
</evidence>
<evidence type="ECO:0000313" key="7">
    <source>
        <dbReference type="EMBL" id="ADU50492.1"/>
    </source>
</evidence>
<keyword evidence="8" id="KW-1185">Reference proteome</keyword>
<feature type="transmembrane region" description="Helical" evidence="6">
    <location>
        <begin position="203"/>
        <end position="225"/>
    </location>
</feature>
<dbReference type="GO" id="GO:0005886">
    <property type="term" value="C:plasma membrane"/>
    <property type="evidence" value="ECO:0007669"/>
    <property type="project" value="UniProtKB-SubCell"/>
</dbReference>
<reference evidence="8" key="2">
    <citation type="journal article" date="2010" name="Stand. Genomic Sci.">
        <title>Complete genome sequence of Thermaerobacter marianensis type strain (7p75aT).</title>
        <authorList>
            <person name="Han C."/>
            <person name="Gu W."/>
            <person name="Zhang X."/>
            <person name="Lapidus A."/>
            <person name="Nolan M."/>
            <person name="Copeland A."/>
            <person name="Lucas S."/>
            <person name="Glavina Del Rio T."/>
            <person name="Tice H."/>
            <person name="Cheng J."/>
            <person name="Tapia R."/>
            <person name="Goodwin L."/>
            <person name="Pitluck S."/>
            <person name="Pagani I."/>
            <person name="Ivanova N."/>
            <person name="Mavromatis K."/>
            <person name="Mikhailova N."/>
            <person name="Pati A."/>
            <person name="Chen A."/>
            <person name="Palaniappan K."/>
            <person name="Land M."/>
            <person name="Hauser L."/>
            <person name="Chang Y."/>
            <person name="Jeffries C."/>
            <person name="Schneider S."/>
            <person name="Rohde M."/>
            <person name="Goker M."/>
            <person name="Pukall R."/>
            <person name="Woyke T."/>
            <person name="Bristow J."/>
            <person name="Eisen J."/>
            <person name="Markowitz V."/>
            <person name="Hugenholtz P."/>
            <person name="Kyrpides N."/>
            <person name="Klenk H."/>
            <person name="Detter J."/>
        </authorList>
    </citation>
    <scope>NUCLEOTIDE SEQUENCE [LARGE SCALE GENOMIC DNA]</scope>
    <source>
        <strain evidence="8">ATCC 700841 / DSM 12885 / JCM 10246 / 7p75a</strain>
    </source>
</reference>
<gene>
    <name evidence="7" type="ordered locus">Tmar_0369</name>
</gene>
<dbReference type="Proteomes" id="UP000008915">
    <property type="component" value="Chromosome"/>
</dbReference>
<protein>
    <recommendedName>
        <fullName evidence="6">Probable membrane transporter protein</fullName>
    </recommendedName>
</protein>
<dbReference type="InterPro" id="IPR002781">
    <property type="entry name" value="TM_pro_TauE-like"/>
</dbReference>
<dbReference type="eggNOG" id="COG0730">
    <property type="taxonomic scope" value="Bacteria"/>
</dbReference>
<dbReference type="KEGG" id="tmr:Tmar_0369"/>
<dbReference type="InterPro" id="IPR051598">
    <property type="entry name" value="TSUP/Inactive_protease-like"/>
</dbReference>
<dbReference type="OrthoDB" id="45564at2"/>
<dbReference type="Pfam" id="PF01925">
    <property type="entry name" value="TauE"/>
    <property type="match status" value="1"/>
</dbReference>
<evidence type="ECO:0000313" key="8">
    <source>
        <dbReference type="Proteomes" id="UP000008915"/>
    </source>
</evidence>
<dbReference type="AlphaFoldDB" id="E6SG75"/>
<keyword evidence="5 6" id="KW-0472">Membrane</keyword>
<comment type="subcellular location">
    <subcellularLocation>
        <location evidence="6">Cell membrane</location>
        <topology evidence="6">Multi-pass membrane protein</topology>
    </subcellularLocation>
    <subcellularLocation>
        <location evidence="1">Membrane</location>
        <topology evidence="1">Multi-pass membrane protein</topology>
    </subcellularLocation>
</comment>
<feature type="transmembrane region" description="Helical" evidence="6">
    <location>
        <begin position="261"/>
        <end position="280"/>
    </location>
</feature>
<evidence type="ECO:0000256" key="1">
    <source>
        <dbReference type="ARBA" id="ARBA00004141"/>
    </source>
</evidence>
<evidence type="ECO:0000256" key="4">
    <source>
        <dbReference type="ARBA" id="ARBA00022989"/>
    </source>
</evidence>
<keyword evidence="6" id="KW-1003">Cell membrane</keyword>
<reference evidence="7 8" key="1">
    <citation type="journal article" date="2010" name="Stand. Genomic Sci.">
        <title>Complete genome sequence of Thermaerobacter marianensis type strain (7p75a).</title>
        <authorList>
            <person name="Han C."/>
            <person name="Gu W."/>
            <person name="Zhang X."/>
            <person name="Lapidus A."/>
            <person name="Nolan M."/>
            <person name="Copeland A."/>
            <person name="Lucas S."/>
            <person name="Del Rio T.G."/>
            <person name="Tice H."/>
            <person name="Cheng J.F."/>
            <person name="Tapia R."/>
            <person name="Goodwin L."/>
            <person name="Pitluck S."/>
            <person name="Pagani I."/>
            <person name="Ivanova N."/>
            <person name="Mavromatis K."/>
            <person name="Mikhailova N."/>
            <person name="Pati A."/>
            <person name="Chen A."/>
            <person name="Palaniappan K."/>
            <person name="Land M."/>
            <person name="Hauser L."/>
            <person name="Chang Y.J."/>
            <person name="Jeffries C.D."/>
            <person name="Schneider S."/>
            <person name="Rohde M."/>
            <person name="Goker M."/>
            <person name="Pukall R."/>
            <person name="Woyke T."/>
            <person name="Bristow J."/>
            <person name="Eisen J.A."/>
            <person name="Markowitz V."/>
            <person name="Hugenholtz P."/>
            <person name="Kyrpides N.C."/>
            <person name="Klenk H.P."/>
            <person name="Detter J.C."/>
        </authorList>
    </citation>
    <scope>NUCLEOTIDE SEQUENCE [LARGE SCALE GENOMIC DNA]</scope>
    <source>
        <strain evidence="8">ATCC 700841 / DSM 12885 / JCM 10246 / 7p75a</strain>
    </source>
</reference>
<feature type="transmembrane region" description="Helical" evidence="6">
    <location>
        <begin position="102"/>
        <end position="123"/>
    </location>
</feature>
<comment type="similarity">
    <text evidence="2 6">Belongs to the 4-toluene sulfonate uptake permease (TSUP) (TC 2.A.102) family.</text>
</comment>
<feature type="transmembrane region" description="Helical" evidence="6">
    <location>
        <begin position="35"/>
        <end position="63"/>
    </location>
</feature>
<evidence type="ECO:0000256" key="6">
    <source>
        <dbReference type="RuleBase" id="RU363041"/>
    </source>
</evidence>